<evidence type="ECO:0000313" key="4">
    <source>
        <dbReference type="Proteomes" id="UP000037460"/>
    </source>
</evidence>
<keyword evidence="1" id="KW-0175">Coiled coil</keyword>
<evidence type="ECO:0000256" key="1">
    <source>
        <dbReference type="SAM" id="Coils"/>
    </source>
</evidence>
<protein>
    <submittedName>
        <fullName evidence="3">Uncharacterized protein</fullName>
    </submittedName>
</protein>
<feature type="region of interest" description="Disordered" evidence="2">
    <location>
        <begin position="642"/>
        <end position="712"/>
    </location>
</feature>
<dbReference type="EMBL" id="JWZX01003158">
    <property type="protein sequence ID" value="KOO23777.1"/>
    <property type="molecule type" value="Genomic_DNA"/>
</dbReference>
<dbReference type="Proteomes" id="UP000037460">
    <property type="component" value="Unassembled WGS sequence"/>
</dbReference>
<reference evidence="4" key="1">
    <citation type="journal article" date="2015" name="PLoS Genet.">
        <title>Genome Sequence and Transcriptome Analyses of Chrysochromulina tobin: Metabolic Tools for Enhanced Algal Fitness in the Prominent Order Prymnesiales (Haptophyceae).</title>
        <authorList>
            <person name="Hovde B.T."/>
            <person name="Deodato C.R."/>
            <person name="Hunsperger H.M."/>
            <person name="Ryken S.A."/>
            <person name="Yost W."/>
            <person name="Jha R.K."/>
            <person name="Patterson J."/>
            <person name="Monnat R.J. Jr."/>
            <person name="Barlow S.B."/>
            <person name="Starkenburg S.R."/>
            <person name="Cattolico R.A."/>
        </authorList>
    </citation>
    <scope>NUCLEOTIDE SEQUENCE</scope>
    <source>
        <strain evidence="4">CCMP291</strain>
    </source>
</reference>
<feature type="coiled-coil region" evidence="1">
    <location>
        <begin position="553"/>
        <end position="580"/>
    </location>
</feature>
<dbReference type="AlphaFoldDB" id="A0A0M0JBM1"/>
<comment type="caution">
    <text evidence="3">The sequence shown here is derived from an EMBL/GenBank/DDBJ whole genome shotgun (WGS) entry which is preliminary data.</text>
</comment>
<sequence length="712" mass="73693">MPDFVRSSSSSTLLAAAVDEHISSGLHVNLLGRTQAAASLLSTLQDCETDPVLDKAASASLIAVTPSDGLTSAQTRVSGVMRSVTPLKAHLLESFFTLVAPSASDAPRSALMISLLLPALLGRGSLEREDGGLAAWKAVHMLLANELAGSAARGFGHADTPFTRVITLPSASLAGVEIGLAEALVEGLQIRRDSHESVASCLEKRRMPLAGDLLVVYSEAADIPSNGSTLPWEDAMRNTSAFRSGAPLGSPSRFRIGGGEAAGAPSPPEHQLRVGDAIIGVTGKLLSPALAKYVLGEARRPLDSRGSSESAALSLIVLRTMPAEDARSMAAEALPGRPPLNERAPAPAPMGAVLSAVPAAAAGGPSGLRAAIQTSSQPARPTGFDAAREEAPITAPNTATATGFSAGAQPSSARQWLGGSSTPTLLGAVAAASGLVIPRSMVTQTGAARAKLGSTLAGMTKSGMAEESTMRHAAAHASTLEELRHNLVEEALDRARVEGESMLQRHEEVAAARAAAMLDHAEIEAEAVRLMKRSHTQASAEAEIRAQLEWERQQELKELKERHEAEVTRLKLEHQAALDAGAAALEDALAAALHARPMDDAQLAVLAAAMQQLGGGADALRHSASGAELPNLASRESDAFEQAGRQRTGRAHSATAELRKRRPWTELLTIRAPTTSANQPVTSAGAPTVPTPSDAMPCATSSSAASAIGLRR</sequence>
<proteinExistence type="predicted"/>
<feature type="non-terminal residue" evidence="3">
    <location>
        <position position="712"/>
    </location>
</feature>
<evidence type="ECO:0000313" key="3">
    <source>
        <dbReference type="EMBL" id="KOO23777.1"/>
    </source>
</evidence>
<name>A0A0M0JBM1_9EUKA</name>
<evidence type="ECO:0000256" key="2">
    <source>
        <dbReference type="SAM" id="MobiDB-lite"/>
    </source>
</evidence>
<accession>A0A0M0JBM1</accession>
<keyword evidence="4" id="KW-1185">Reference proteome</keyword>
<feature type="compositionally biased region" description="Polar residues" evidence="2">
    <location>
        <begin position="672"/>
        <end position="682"/>
    </location>
</feature>
<organism evidence="3 4">
    <name type="scientific">Chrysochromulina tobinii</name>
    <dbReference type="NCBI Taxonomy" id="1460289"/>
    <lineage>
        <taxon>Eukaryota</taxon>
        <taxon>Haptista</taxon>
        <taxon>Haptophyta</taxon>
        <taxon>Prymnesiophyceae</taxon>
        <taxon>Prymnesiales</taxon>
        <taxon>Chrysochromulinaceae</taxon>
        <taxon>Chrysochromulina</taxon>
    </lineage>
</organism>
<gene>
    <name evidence="3" type="ORF">Ctob_000860</name>
</gene>